<dbReference type="AlphaFoldDB" id="A0A916X299"/>
<evidence type="ECO:0000313" key="2">
    <source>
        <dbReference type="Proteomes" id="UP000605148"/>
    </source>
</evidence>
<protein>
    <submittedName>
        <fullName evidence="1">Uncharacterized protein</fullName>
    </submittedName>
</protein>
<proteinExistence type="predicted"/>
<reference evidence="1" key="1">
    <citation type="journal article" date="2014" name="Int. J. Syst. Evol. Microbiol.">
        <title>Complete genome sequence of Corynebacterium casei LMG S-19264T (=DSM 44701T), isolated from a smear-ripened cheese.</title>
        <authorList>
            <consortium name="US DOE Joint Genome Institute (JGI-PGF)"/>
            <person name="Walter F."/>
            <person name="Albersmeier A."/>
            <person name="Kalinowski J."/>
            <person name="Ruckert C."/>
        </authorList>
    </citation>
    <scope>NUCLEOTIDE SEQUENCE</scope>
    <source>
        <strain evidence="1">CGMCC 1.12426</strain>
    </source>
</reference>
<comment type="caution">
    <text evidence="1">The sequence shown here is derived from an EMBL/GenBank/DDBJ whole genome shotgun (WGS) entry which is preliminary data.</text>
</comment>
<accession>A0A916X299</accession>
<sequence>MARVDGTYLFGAHVSEATALWLQTLVSLLTAGDTVELQGNFRAADGYFAADQTSFWGAKIG</sequence>
<dbReference type="RefSeq" id="WP_150497823.1">
    <property type="nucleotide sequence ID" value="NZ_BMFA01000018.1"/>
</dbReference>
<reference evidence="1" key="2">
    <citation type="submission" date="2020-09" db="EMBL/GenBank/DDBJ databases">
        <authorList>
            <person name="Sun Q."/>
            <person name="Zhou Y."/>
        </authorList>
    </citation>
    <scope>NUCLEOTIDE SEQUENCE</scope>
    <source>
        <strain evidence="1">CGMCC 1.12426</strain>
    </source>
</reference>
<gene>
    <name evidence="1" type="ORF">GCM10011316_38530</name>
</gene>
<dbReference type="OrthoDB" id="564699at2"/>
<name>A0A916X299_9HYPH</name>
<organism evidence="1 2">
    <name type="scientific">Roseibium aquae</name>
    <dbReference type="NCBI Taxonomy" id="1323746"/>
    <lineage>
        <taxon>Bacteria</taxon>
        <taxon>Pseudomonadati</taxon>
        <taxon>Pseudomonadota</taxon>
        <taxon>Alphaproteobacteria</taxon>
        <taxon>Hyphomicrobiales</taxon>
        <taxon>Stappiaceae</taxon>
        <taxon>Roseibium</taxon>
    </lineage>
</organism>
<evidence type="ECO:0000313" key="1">
    <source>
        <dbReference type="EMBL" id="GGB62929.1"/>
    </source>
</evidence>
<dbReference type="Proteomes" id="UP000605148">
    <property type="component" value="Unassembled WGS sequence"/>
</dbReference>
<keyword evidence="2" id="KW-1185">Reference proteome</keyword>
<dbReference type="EMBL" id="BMFA01000018">
    <property type="protein sequence ID" value="GGB62929.1"/>
    <property type="molecule type" value="Genomic_DNA"/>
</dbReference>